<accession>A0AAJ7DZE6</accession>
<evidence type="ECO:0000313" key="1">
    <source>
        <dbReference type="Proteomes" id="UP000695007"/>
    </source>
</evidence>
<dbReference type="RefSeq" id="XP_011502034.1">
    <property type="nucleotide sequence ID" value="XM_011503732.1"/>
</dbReference>
<gene>
    <name evidence="2" type="primary">LOC105365539</name>
</gene>
<dbReference type="GeneID" id="105365539"/>
<evidence type="ECO:0000313" key="2">
    <source>
        <dbReference type="RefSeq" id="XP_011502034.1"/>
    </source>
</evidence>
<dbReference type="Proteomes" id="UP000695007">
    <property type="component" value="Unplaced"/>
</dbReference>
<dbReference type="KEGG" id="csol:105365539"/>
<organism evidence="1 2">
    <name type="scientific">Ceratosolen solmsi marchali</name>
    <dbReference type="NCBI Taxonomy" id="326594"/>
    <lineage>
        <taxon>Eukaryota</taxon>
        <taxon>Metazoa</taxon>
        <taxon>Ecdysozoa</taxon>
        <taxon>Arthropoda</taxon>
        <taxon>Hexapoda</taxon>
        <taxon>Insecta</taxon>
        <taxon>Pterygota</taxon>
        <taxon>Neoptera</taxon>
        <taxon>Endopterygota</taxon>
        <taxon>Hymenoptera</taxon>
        <taxon>Apocrita</taxon>
        <taxon>Proctotrupomorpha</taxon>
        <taxon>Chalcidoidea</taxon>
        <taxon>Agaonidae</taxon>
        <taxon>Agaoninae</taxon>
        <taxon>Ceratosolen</taxon>
    </lineage>
</organism>
<proteinExistence type="predicted"/>
<protein>
    <submittedName>
        <fullName evidence="2">Uncharacterized protein LOC105365539</fullName>
    </submittedName>
</protein>
<sequence length="281" mass="31732">MIMSDKSGVNLKVVSPLANLSANSAVILSGRCTSTPKDSTQLSMNDLKSDFDSIKENTQPYLSLNRMINFAPVPIFGRRNLQLLNNCINKDPSLQSPEAVKSLLQNENSLFTYLTETNVNDECVDIKKQYSEESSASITYQIRQEIKRNKNKNSSKKKRLSHYKAKVSVFKVSPRTPRAPRLLTAIRAEFKQNRQRLHKGNEKIGNTPKFPISSEKICQKERGNKDKNKLDIISKNNNKVSTHVIDTKNGNIIPSTESHKKEETEIHKSNKLKVLIGLVPL</sequence>
<reference evidence="2" key="1">
    <citation type="submission" date="2025-08" db="UniProtKB">
        <authorList>
            <consortium name="RefSeq"/>
        </authorList>
    </citation>
    <scope>IDENTIFICATION</scope>
</reference>
<name>A0AAJ7DZE6_9HYME</name>
<dbReference type="AlphaFoldDB" id="A0AAJ7DZE6"/>
<keyword evidence="1" id="KW-1185">Reference proteome</keyword>